<organism evidence="1 2">
    <name type="scientific">Vibrio parahaemolyticus</name>
    <dbReference type="NCBI Taxonomy" id="670"/>
    <lineage>
        <taxon>Bacteria</taxon>
        <taxon>Pseudomonadati</taxon>
        <taxon>Pseudomonadota</taxon>
        <taxon>Gammaproteobacteria</taxon>
        <taxon>Vibrionales</taxon>
        <taxon>Vibrionaceae</taxon>
        <taxon>Vibrio</taxon>
    </lineage>
</organism>
<accession>A0A9Q3YKJ5</accession>
<gene>
    <name evidence="1" type="ORF">IB292_26430</name>
</gene>
<dbReference type="EMBL" id="JACVHL010000064">
    <property type="protein sequence ID" value="MCC3808529.1"/>
    <property type="molecule type" value="Genomic_DNA"/>
</dbReference>
<evidence type="ECO:0008006" key="3">
    <source>
        <dbReference type="Google" id="ProtNLM"/>
    </source>
</evidence>
<evidence type="ECO:0000313" key="1">
    <source>
        <dbReference type="EMBL" id="MCC3808529.1"/>
    </source>
</evidence>
<protein>
    <recommendedName>
        <fullName evidence="3">Restriction endonuclease</fullName>
    </recommendedName>
</protein>
<name>A0A9Q3YKJ5_VIBPH</name>
<proteinExistence type="predicted"/>
<dbReference type="RefSeq" id="WP_222133426.1">
    <property type="nucleotide sequence ID" value="NZ_CP064041.1"/>
</dbReference>
<evidence type="ECO:0000313" key="2">
    <source>
        <dbReference type="Proteomes" id="UP000726777"/>
    </source>
</evidence>
<dbReference type="Proteomes" id="UP000726777">
    <property type="component" value="Unassembled WGS sequence"/>
</dbReference>
<comment type="caution">
    <text evidence="1">The sequence shown here is derived from an EMBL/GenBank/DDBJ whole genome shotgun (WGS) entry which is preliminary data.</text>
</comment>
<sequence>MQYQRKIKKVKSLLRGYDAADLADALYGYMNANVKDDVERLRRHPWLIMLILKWNFLENRVHPQSSKALSDKKFMRILDTAYDLGNLVKMPTEVTHFRNMMRNIAFQQFIYQKQLSATSVATNHRLFSELPENHRLKTKFKSMTSIDVKDFNKCCLVIYAAFQKYNKTISINDFEIVFDKLGRDNIQKTLDLLSIDIFQAKQLIKENDFSNGTYSEWYEQTPFLNFPLIKYKEKYTCVNIYVLLRTIEQYIYNLLKLDDPEYFMDSFGKIFESYLKNGLVYSECTYLEENALKKGLPKGVGVVDFVITEQESSIFIDAKGVELPYLGKVSDDPKVILGKVKSSALKAIKQANSLNNHIYQHGISSLDHKENNYLLVVTYKELYLGSGQTFYDSIAKEAIDEIYKGIFNDARIPLKNIYFISVESFDYLCSVIKRSDLTFAKVLEHAKEADQDTPTMKFDFQQHLESLDIDILRPDYLSNAIKELTDVVP</sequence>
<reference evidence="1" key="1">
    <citation type="submission" date="2020-09" db="EMBL/GenBank/DDBJ databases">
        <title>Genome sequence of Vibrio parahaemolyticus isolates.</title>
        <authorList>
            <person name="Hammerl J.A."/>
            <person name="Strauch E."/>
        </authorList>
    </citation>
    <scope>NUCLEOTIDE SEQUENCE</scope>
    <source>
        <strain evidence="1">17-VB00146</strain>
    </source>
</reference>
<dbReference type="AlphaFoldDB" id="A0A9Q3YKJ5"/>